<protein>
    <submittedName>
        <fullName evidence="1">Uncharacterized protein</fullName>
    </submittedName>
</protein>
<reference evidence="1 2" key="1">
    <citation type="submission" date="2019-11" db="EMBL/GenBank/DDBJ databases">
        <title>Genome sequences of 17 halophilic strains isolated from different environments.</title>
        <authorList>
            <person name="Furrow R.E."/>
        </authorList>
    </citation>
    <scope>NUCLEOTIDE SEQUENCE [LARGE SCALE GENOMIC DNA]</scope>
    <source>
        <strain evidence="1 2">22514_16_FS</strain>
    </source>
</reference>
<evidence type="ECO:0000313" key="2">
    <source>
        <dbReference type="Proteomes" id="UP000468638"/>
    </source>
</evidence>
<dbReference type="RefSeq" id="WP_160910335.1">
    <property type="nucleotide sequence ID" value="NZ_WMEQ01000026.1"/>
</dbReference>
<comment type="caution">
    <text evidence="1">The sequence shown here is derived from an EMBL/GenBank/DDBJ whole genome shotgun (WGS) entry which is preliminary data.</text>
</comment>
<sequence>MYGIVKGYSVCRGSDKVDASLIDVKGKEVEVEIDLELFTLLLGRDIGVKDALSIDNLIQDIEKDQELEMYLSFKNQIREKFLEDKYKESRGNPRSLNKKDRERFFKLKDKI</sequence>
<organism evidence="1 2">
    <name type="scientific">Pontibacillus yanchengensis</name>
    <dbReference type="NCBI Taxonomy" id="462910"/>
    <lineage>
        <taxon>Bacteria</taxon>
        <taxon>Bacillati</taxon>
        <taxon>Bacillota</taxon>
        <taxon>Bacilli</taxon>
        <taxon>Bacillales</taxon>
        <taxon>Bacillaceae</taxon>
        <taxon>Pontibacillus</taxon>
    </lineage>
</organism>
<accession>A0A6I5A6N3</accession>
<gene>
    <name evidence="1" type="ORF">GLW05_20915</name>
</gene>
<dbReference type="Proteomes" id="UP000468638">
    <property type="component" value="Unassembled WGS sequence"/>
</dbReference>
<dbReference type="EMBL" id="WMEQ01000026">
    <property type="protein sequence ID" value="MYL36036.1"/>
    <property type="molecule type" value="Genomic_DNA"/>
</dbReference>
<proteinExistence type="predicted"/>
<evidence type="ECO:0000313" key="1">
    <source>
        <dbReference type="EMBL" id="MYL36036.1"/>
    </source>
</evidence>
<dbReference type="AlphaFoldDB" id="A0A6I5A6N3"/>
<name>A0A6I5A6N3_9BACI</name>